<evidence type="ECO:0000313" key="1">
    <source>
        <dbReference type="EMBL" id="KAJ1159567.1"/>
    </source>
</evidence>
<accession>A0AAV7S4M3</accession>
<comment type="caution">
    <text evidence="1">The sequence shown here is derived from an EMBL/GenBank/DDBJ whole genome shotgun (WGS) entry which is preliminary data.</text>
</comment>
<sequence length="104" mass="11600">MTASVADERRADSPRALARCPRTSALPYRLVAHRSDAAFAKQRRYWQLTPKRLELACRGGGERACLVGTGGESTHRTRERLLQHKQDLSEGAMNVAAENQNQPQ</sequence>
<evidence type="ECO:0000313" key="2">
    <source>
        <dbReference type="Proteomes" id="UP001066276"/>
    </source>
</evidence>
<name>A0AAV7S4M3_PLEWA</name>
<organism evidence="1 2">
    <name type="scientific">Pleurodeles waltl</name>
    <name type="common">Iberian ribbed newt</name>
    <dbReference type="NCBI Taxonomy" id="8319"/>
    <lineage>
        <taxon>Eukaryota</taxon>
        <taxon>Metazoa</taxon>
        <taxon>Chordata</taxon>
        <taxon>Craniata</taxon>
        <taxon>Vertebrata</taxon>
        <taxon>Euteleostomi</taxon>
        <taxon>Amphibia</taxon>
        <taxon>Batrachia</taxon>
        <taxon>Caudata</taxon>
        <taxon>Salamandroidea</taxon>
        <taxon>Salamandridae</taxon>
        <taxon>Pleurodelinae</taxon>
        <taxon>Pleurodeles</taxon>
    </lineage>
</organism>
<dbReference type="AlphaFoldDB" id="A0AAV7S4M3"/>
<keyword evidence="2" id="KW-1185">Reference proteome</keyword>
<proteinExistence type="predicted"/>
<dbReference type="Proteomes" id="UP001066276">
    <property type="component" value="Chromosome 4_2"/>
</dbReference>
<protein>
    <submittedName>
        <fullName evidence="1">Uncharacterized protein</fullName>
    </submittedName>
</protein>
<gene>
    <name evidence="1" type="ORF">NDU88_000074</name>
</gene>
<reference evidence="1" key="1">
    <citation type="journal article" date="2022" name="bioRxiv">
        <title>Sequencing and chromosome-scale assembly of the giantPleurodeles waltlgenome.</title>
        <authorList>
            <person name="Brown T."/>
            <person name="Elewa A."/>
            <person name="Iarovenko S."/>
            <person name="Subramanian E."/>
            <person name="Araus A.J."/>
            <person name="Petzold A."/>
            <person name="Susuki M."/>
            <person name="Suzuki K.-i.T."/>
            <person name="Hayashi T."/>
            <person name="Toyoda A."/>
            <person name="Oliveira C."/>
            <person name="Osipova E."/>
            <person name="Leigh N.D."/>
            <person name="Simon A."/>
            <person name="Yun M.H."/>
        </authorList>
    </citation>
    <scope>NUCLEOTIDE SEQUENCE</scope>
    <source>
        <strain evidence="1">20211129_DDA</strain>
        <tissue evidence="1">Liver</tissue>
    </source>
</reference>
<dbReference type="EMBL" id="JANPWB010000008">
    <property type="protein sequence ID" value="KAJ1159567.1"/>
    <property type="molecule type" value="Genomic_DNA"/>
</dbReference>